<evidence type="ECO:0000256" key="3">
    <source>
        <dbReference type="ARBA" id="ARBA00022448"/>
    </source>
</evidence>
<dbReference type="SUPFAM" id="SSF103473">
    <property type="entry name" value="MFS general substrate transporter"/>
    <property type="match status" value="1"/>
</dbReference>
<comment type="similarity">
    <text evidence="2">Belongs to the major facilitator superfamily. Sugar transporter (TC 2.A.1.1) family.</text>
</comment>
<feature type="compositionally biased region" description="Basic and acidic residues" evidence="8">
    <location>
        <begin position="1"/>
        <end position="12"/>
    </location>
</feature>
<organism evidence="11 12">
    <name type="scientific">Saccharomyces pastorianus</name>
    <name type="common">Lager yeast</name>
    <name type="synonym">Saccharomyces cerevisiae x Saccharomyces eubayanus</name>
    <dbReference type="NCBI Taxonomy" id="27292"/>
    <lineage>
        <taxon>Eukaryota</taxon>
        <taxon>Fungi</taxon>
        <taxon>Dikarya</taxon>
        <taxon>Ascomycota</taxon>
        <taxon>Saccharomycotina</taxon>
        <taxon>Saccharomycetes</taxon>
        <taxon>Saccharomycetales</taxon>
        <taxon>Saccharomycetaceae</taxon>
        <taxon>Saccharomyces</taxon>
    </lineage>
</organism>
<proteinExistence type="inferred from homology"/>
<feature type="transmembrane region" description="Helical" evidence="9">
    <location>
        <begin position="108"/>
        <end position="127"/>
    </location>
</feature>
<evidence type="ECO:0000256" key="4">
    <source>
        <dbReference type="ARBA" id="ARBA00022597"/>
    </source>
</evidence>
<dbReference type="Pfam" id="PF00083">
    <property type="entry name" value="Sugar_tr"/>
    <property type="match status" value="1"/>
</dbReference>
<dbReference type="EMBL" id="CP048995">
    <property type="protein sequence ID" value="QID82196.1"/>
    <property type="molecule type" value="Genomic_DNA"/>
</dbReference>
<evidence type="ECO:0000256" key="1">
    <source>
        <dbReference type="ARBA" id="ARBA00004141"/>
    </source>
</evidence>
<sequence>MQSSTESDRDIQDGPDADIHVAPPVEKEWSDGFDDNEVINGDNVEPPKRGLIGYLVIYLLCYPISFGGFLPGWDSGITAGFINMDNFKMNFGSYKHSTGEYYLSNVRMGLLVAMFSIGCAIGGLIFARLADTLGRRLAIAYRNYE</sequence>
<feature type="region of interest" description="Disordered" evidence="8">
    <location>
        <begin position="1"/>
        <end position="22"/>
    </location>
</feature>
<keyword evidence="7 9" id="KW-0472">Membrane</keyword>
<dbReference type="Proteomes" id="UP000501346">
    <property type="component" value="Chromosome ScXIV"/>
</dbReference>
<evidence type="ECO:0000256" key="7">
    <source>
        <dbReference type="ARBA" id="ARBA00023136"/>
    </source>
</evidence>
<keyword evidence="4" id="KW-0762">Sugar transport</keyword>
<evidence type="ECO:0000256" key="9">
    <source>
        <dbReference type="SAM" id="Phobius"/>
    </source>
</evidence>
<dbReference type="InterPro" id="IPR020846">
    <property type="entry name" value="MFS_dom"/>
</dbReference>
<accession>A0A6C1DYQ8</accession>
<feature type="domain" description="Major facilitator superfamily (MFS) profile" evidence="10">
    <location>
        <begin position="60"/>
        <end position="145"/>
    </location>
</feature>
<dbReference type="PANTHER" id="PTHR48022:SF75">
    <property type="entry name" value="GALACTOSE TRANSPORTER-RELATED"/>
    <property type="match status" value="1"/>
</dbReference>
<evidence type="ECO:0000256" key="5">
    <source>
        <dbReference type="ARBA" id="ARBA00022692"/>
    </source>
</evidence>
<name>A0A6C1DYQ8_SACPS</name>
<evidence type="ECO:0000256" key="2">
    <source>
        <dbReference type="ARBA" id="ARBA00010992"/>
    </source>
</evidence>
<dbReference type="PROSITE" id="PS50850">
    <property type="entry name" value="MFS"/>
    <property type="match status" value="1"/>
</dbReference>
<evidence type="ECO:0000256" key="8">
    <source>
        <dbReference type="SAM" id="MobiDB-lite"/>
    </source>
</evidence>
<dbReference type="InterPro" id="IPR005828">
    <property type="entry name" value="MFS_sugar_transport-like"/>
</dbReference>
<dbReference type="GO" id="GO:0005351">
    <property type="term" value="F:carbohydrate:proton symporter activity"/>
    <property type="evidence" value="ECO:0007669"/>
    <property type="project" value="TreeGrafter"/>
</dbReference>
<dbReference type="AlphaFoldDB" id="A0A6C1DYQ8"/>
<keyword evidence="12" id="KW-1185">Reference proteome</keyword>
<evidence type="ECO:0000259" key="10">
    <source>
        <dbReference type="PROSITE" id="PS50850"/>
    </source>
</evidence>
<gene>
    <name evidence="11" type="primary">HXT17</name>
    <name evidence="11" type="ORF">GRS66_004606</name>
</gene>
<keyword evidence="6 9" id="KW-1133">Transmembrane helix</keyword>
<dbReference type="OrthoDB" id="4095185at2759"/>
<comment type="subcellular location">
    <subcellularLocation>
        <location evidence="1">Membrane</location>
        <topology evidence="1">Multi-pass membrane protein</topology>
    </subcellularLocation>
</comment>
<evidence type="ECO:0000313" key="11">
    <source>
        <dbReference type="EMBL" id="QID82196.1"/>
    </source>
</evidence>
<reference evidence="11 12" key="1">
    <citation type="journal article" date="2019" name="BMC Genomics">
        <title>Chromosome level assembly and comparative genome analysis confirm lager-brewing yeasts originated from a single hybridization.</title>
        <authorList>
            <person name="Salazar A.N."/>
            <person name="Gorter de Vries A.R."/>
            <person name="van den Broek M."/>
            <person name="Brouwers N."/>
            <person name="de la Torre Cortes P."/>
            <person name="Kuijpers N.G.A."/>
            <person name="Daran J.G."/>
            <person name="Abeel T."/>
        </authorList>
    </citation>
    <scope>NUCLEOTIDE SEQUENCE [LARGE SCALE GENOMIC DNA]</scope>
    <source>
        <strain evidence="11 12">CBS 1483</strain>
    </source>
</reference>
<dbReference type="Gene3D" id="1.20.1250.20">
    <property type="entry name" value="MFS general substrate transporter like domains"/>
    <property type="match status" value="1"/>
</dbReference>
<dbReference type="InterPro" id="IPR036259">
    <property type="entry name" value="MFS_trans_sf"/>
</dbReference>
<protein>
    <submittedName>
        <fullName evidence="11">Hexose transporter hxt17</fullName>
    </submittedName>
</protein>
<dbReference type="InterPro" id="IPR050360">
    <property type="entry name" value="MFS_Sugar_Transporters"/>
</dbReference>
<dbReference type="PANTHER" id="PTHR48022">
    <property type="entry name" value="PLASTIDIC GLUCOSE TRANSPORTER 4"/>
    <property type="match status" value="1"/>
</dbReference>
<keyword evidence="5 9" id="KW-0812">Transmembrane</keyword>
<evidence type="ECO:0000313" key="12">
    <source>
        <dbReference type="Proteomes" id="UP000501346"/>
    </source>
</evidence>
<dbReference type="GO" id="GO:0015149">
    <property type="term" value="F:hexose transmembrane transporter activity"/>
    <property type="evidence" value="ECO:0007669"/>
    <property type="project" value="UniProtKB-ARBA"/>
</dbReference>
<evidence type="ECO:0000256" key="6">
    <source>
        <dbReference type="ARBA" id="ARBA00022989"/>
    </source>
</evidence>
<keyword evidence="3" id="KW-0813">Transport</keyword>
<dbReference type="GO" id="GO:0005886">
    <property type="term" value="C:plasma membrane"/>
    <property type="evidence" value="ECO:0007669"/>
    <property type="project" value="TreeGrafter"/>
</dbReference>
<feature type="transmembrane region" description="Helical" evidence="9">
    <location>
        <begin position="51"/>
        <end position="70"/>
    </location>
</feature>